<gene>
    <name evidence="1" type="ORF">ACFPZN_43020</name>
</gene>
<comment type="caution">
    <text evidence="1">The sequence shown here is derived from an EMBL/GenBank/DDBJ whole genome shotgun (WGS) entry which is preliminary data.</text>
</comment>
<organism evidence="1 2">
    <name type="scientific">Actinomadura rugatobispora</name>
    <dbReference type="NCBI Taxonomy" id="1994"/>
    <lineage>
        <taxon>Bacteria</taxon>
        <taxon>Bacillati</taxon>
        <taxon>Actinomycetota</taxon>
        <taxon>Actinomycetes</taxon>
        <taxon>Streptosporangiales</taxon>
        <taxon>Thermomonosporaceae</taxon>
        <taxon>Actinomadura</taxon>
    </lineage>
</organism>
<dbReference type="Proteomes" id="UP001596074">
    <property type="component" value="Unassembled WGS sequence"/>
</dbReference>
<proteinExistence type="predicted"/>
<dbReference type="RefSeq" id="WP_378288398.1">
    <property type="nucleotide sequence ID" value="NZ_JBHSON010000087.1"/>
</dbReference>
<dbReference type="SUPFAM" id="SSF51197">
    <property type="entry name" value="Clavaminate synthase-like"/>
    <property type="match status" value="1"/>
</dbReference>
<keyword evidence="2" id="KW-1185">Reference proteome</keyword>
<accession>A0ABW1AC20</accession>
<reference evidence="2" key="1">
    <citation type="journal article" date="2019" name="Int. J. Syst. Evol. Microbiol.">
        <title>The Global Catalogue of Microorganisms (GCM) 10K type strain sequencing project: providing services to taxonomists for standard genome sequencing and annotation.</title>
        <authorList>
            <consortium name="The Broad Institute Genomics Platform"/>
            <consortium name="The Broad Institute Genome Sequencing Center for Infectious Disease"/>
            <person name="Wu L."/>
            <person name="Ma J."/>
        </authorList>
    </citation>
    <scope>NUCLEOTIDE SEQUENCE [LARGE SCALE GENOMIC DNA]</scope>
    <source>
        <strain evidence="2">KCTC 42087</strain>
    </source>
</reference>
<evidence type="ECO:0000313" key="1">
    <source>
        <dbReference type="EMBL" id="MFC5752428.1"/>
    </source>
</evidence>
<protein>
    <submittedName>
        <fullName evidence="1">Uncharacterized protein</fullName>
    </submittedName>
</protein>
<dbReference type="Gene3D" id="2.60.120.620">
    <property type="entry name" value="q2cbj1_9rhob like domain"/>
    <property type="match status" value="1"/>
</dbReference>
<sequence length="325" mass="34880">MTRAPADGRFEFLSGAWIEEAARFVRNAAPDVRFTLCETFTDPPPGIGGAWHVRVGGGAVEAGPGEIQDADLRVSGDYQGMLAMVQTVYAAGRDAMDRARREMVHRHGPGVMRMEGSAPAAMHPVLAGLHDHMAARTIENPHLGHRAARLGLARHVAEFKERGHTVIERAISEAFADELRERVQSESRAPDAGGLLARHRLFEEIALHPLARTAAHGLLGPDMILRGLSASDAPSQVPDALVVVASWVLDDRGLSLPKGSVVLRDDRSTRPPEAQDVPITITAVYAHPSTGPADGFGSVGEECLRRNPPAFRTLLGLDRAAAETP</sequence>
<evidence type="ECO:0000313" key="2">
    <source>
        <dbReference type="Proteomes" id="UP001596074"/>
    </source>
</evidence>
<name>A0ABW1AC20_9ACTN</name>
<dbReference type="EMBL" id="JBHSON010000087">
    <property type="protein sequence ID" value="MFC5752428.1"/>
    <property type="molecule type" value="Genomic_DNA"/>
</dbReference>